<feature type="signal peptide" evidence="2">
    <location>
        <begin position="1"/>
        <end position="21"/>
    </location>
</feature>
<dbReference type="Proteomes" id="UP000248840">
    <property type="component" value="Unassembled WGS sequence"/>
</dbReference>
<dbReference type="GO" id="GO:0016020">
    <property type="term" value="C:membrane"/>
    <property type="evidence" value="ECO:0007669"/>
    <property type="project" value="UniProtKB-UniRule"/>
</dbReference>
<evidence type="ECO:0000256" key="1">
    <source>
        <dbReference type="PROSITE-ProRule" id="PRU00473"/>
    </source>
</evidence>
<dbReference type="InterPro" id="IPR006665">
    <property type="entry name" value="OmpA-like"/>
</dbReference>
<accession>A0A328YCA6</accession>
<dbReference type="InterPro" id="IPR036737">
    <property type="entry name" value="OmpA-like_sf"/>
</dbReference>
<dbReference type="Pfam" id="PF00691">
    <property type="entry name" value="OmpA"/>
    <property type="match status" value="1"/>
</dbReference>
<gene>
    <name evidence="4" type="ORF">CLV55_109108</name>
</gene>
<keyword evidence="1" id="KW-0472">Membrane</keyword>
<organism evidence="4 5">
    <name type="scientific">Flavobacterium aciduliphilum</name>
    <dbReference type="NCBI Taxonomy" id="1101402"/>
    <lineage>
        <taxon>Bacteria</taxon>
        <taxon>Pseudomonadati</taxon>
        <taxon>Bacteroidota</taxon>
        <taxon>Flavobacteriia</taxon>
        <taxon>Flavobacteriales</taxon>
        <taxon>Flavobacteriaceae</taxon>
        <taxon>Flavobacterium</taxon>
    </lineage>
</organism>
<feature type="chain" id="PRO_5016269070" evidence="2">
    <location>
        <begin position="22"/>
        <end position="291"/>
    </location>
</feature>
<sequence length="291" mass="33011">MNAKALFFSFFFCVSLTCVRAQEQFSVFFDSNKFETNAAESQKLQDWIAANSSVKIVAINGYTDDDGTNGFNDTLAQKRVHFIFNKVKDKIKTREDFKTRSFGENFHQSKNKAENRKVTLYYILAKDLARENEILGITPGKAEPKVEEPQEIIPIEEEAMNFSENATLEDKIQQARKGTLIKLKDVNFFQNSFAVMPSAKPTVDALIETLKNHPKLKIEIQGHICCVASDIRNLSLDRARQIKRILVSEGIDGARIQVKGFGVSKPKFPIPEKNESEAALNRRVEIMILDK</sequence>
<dbReference type="SUPFAM" id="SSF103088">
    <property type="entry name" value="OmpA-like"/>
    <property type="match status" value="2"/>
</dbReference>
<dbReference type="PANTHER" id="PTHR30329:SF21">
    <property type="entry name" value="LIPOPROTEIN YIAD-RELATED"/>
    <property type="match status" value="1"/>
</dbReference>
<dbReference type="InterPro" id="IPR050330">
    <property type="entry name" value="Bact_OuterMem_StrucFunc"/>
</dbReference>
<dbReference type="PROSITE" id="PS51123">
    <property type="entry name" value="OMPA_2"/>
    <property type="match status" value="1"/>
</dbReference>
<dbReference type="CDD" id="cd07185">
    <property type="entry name" value="OmpA_C-like"/>
    <property type="match status" value="1"/>
</dbReference>
<reference evidence="4 5" key="1">
    <citation type="submission" date="2018-06" db="EMBL/GenBank/DDBJ databases">
        <title>Genomic Encyclopedia of Archaeal and Bacterial Type Strains, Phase II (KMG-II): from individual species to whole genera.</title>
        <authorList>
            <person name="Goeker M."/>
        </authorList>
    </citation>
    <scope>NUCLEOTIDE SEQUENCE [LARGE SCALE GENOMIC DNA]</scope>
    <source>
        <strain evidence="4 5">DSM 25663</strain>
    </source>
</reference>
<comment type="caution">
    <text evidence="4">The sequence shown here is derived from an EMBL/GenBank/DDBJ whole genome shotgun (WGS) entry which is preliminary data.</text>
</comment>
<evidence type="ECO:0000259" key="3">
    <source>
        <dbReference type="PROSITE" id="PS51123"/>
    </source>
</evidence>
<dbReference type="OrthoDB" id="9782229at2"/>
<keyword evidence="2" id="KW-0732">Signal</keyword>
<protein>
    <submittedName>
        <fullName evidence="4">Outer membrane protein OmpA-like peptidoglycan-associated protein</fullName>
    </submittedName>
</protein>
<proteinExistence type="predicted"/>
<keyword evidence="5" id="KW-1185">Reference proteome</keyword>
<evidence type="ECO:0000256" key="2">
    <source>
        <dbReference type="SAM" id="SignalP"/>
    </source>
</evidence>
<name>A0A328YCA6_9FLAO</name>
<dbReference type="RefSeq" id="WP_112113694.1">
    <property type="nucleotide sequence ID" value="NZ_QLSZ01000009.1"/>
</dbReference>
<dbReference type="AlphaFoldDB" id="A0A328YCA6"/>
<dbReference type="EMBL" id="QLSZ01000009">
    <property type="protein sequence ID" value="RAR70854.1"/>
    <property type="molecule type" value="Genomic_DNA"/>
</dbReference>
<dbReference type="PANTHER" id="PTHR30329">
    <property type="entry name" value="STATOR ELEMENT OF FLAGELLAR MOTOR COMPLEX"/>
    <property type="match status" value="1"/>
</dbReference>
<dbReference type="Gene3D" id="3.30.1330.60">
    <property type="entry name" value="OmpA-like domain"/>
    <property type="match status" value="2"/>
</dbReference>
<feature type="domain" description="OmpA-like" evidence="3">
    <location>
        <begin position="175"/>
        <end position="291"/>
    </location>
</feature>
<evidence type="ECO:0000313" key="5">
    <source>
        <dbReference type="Proteomes" id="UP000248840"/>
    </source>
</evidence>
<evidence type="ECO:0000313" key="4">
    <source>
        <dbReference type="EMBL" id="RAR70854.1"/>
    </source>
</evidence>